<evidence type="ECO:0000313" key="2">
    <source>
        <dbReference type="Proteomes" id="UP000623678"/>
    </source>
</evidence>
<dbReference type="GO" id="GO:0016301">
    <property type="term" value="F:kinase activity"/>
    <property type="evidence" value="ECO:0007669"/>
    <property type="project" value="UniProtKB-KW"/>
</dbReference>
<protein>
    <submittedName>
        <fullName evidence="1">Cytidylate kinase-like family protein</fullName>
    </submittedName>
</protein>
<reference evidence="1" key="1">
    <citation type="submission" date="2020-08" db="EMBL/GenBank/DDBJ databases">
        <title>Genome public.</title>
        <authorList>
            <person name="Liu C."/>
            <person name="Sun Q."/>
        </authorList>
    </citation>
    <scope>NUCLEOTIDE SEQUENCE</scope>
    <source>
        <strain evidence="1">NSJ-64</strain>
    </source>
</reference>
<organism evidence="1 2">
    <name type="scientific">Youxingia wuxianensis</name>
    <dbReference type="NCBI Taxonomy" id="2763678"/>
    <lineage>
        <taxon>Bacteria</taxon>
        <taxon>Bacillati</taxon>
        <taxon>Bacillota</taxon>
        <taxon>Clostridia</taxon>
        <taxon>Eubacteriales</taxon>
        <taxon>Oscillospiraceae</taxon>
        <taxon>Youxingia</taxon>
    </lineage>
</organism>
<comment type="caution">
    <text evidence="1">The sequence shown here is derived from an EMBL/GenBank/DDBJ whole genome shotgun (WGS) entry which is preliminary data.</text>
</comment>
<accession>A0A926EK10</accession>
<dbReference type="Gene3D" id="3.40.50.300">
    <property type="entry name" value="P-loop containing nucleotide triphosphate hydrolases"/>
    <property type="match status" value="1"/>
</dbReference>
<keyword evidence="2" id="KW-1185">Reference proteome</keyword>
<evidence type="ECO:0000313" key="1">
    <source>
        <dbReference type="EMBL" id="MBC8583976.1"/>
    </source>
</evidence>
<dbReference type="Pfam" id="PF13189">
    <property type="entry name" value="Cytidylate_kin2"/>
    <property type="match status" value="1"/>
</dbReference>
<dbReference type="InterPro" id="IPR027417">
    <property type="entry name" value="P-loop_NTPase"/>
</dbReference>
<gene>
    <name evidence="1" type="ORF">H8705_00020</name>
</gene>
<dbReference type="AlphaFoldDB" id="A0A926EK10"/>
<dbReference type="Proteomes" id="UP000623678">
    <property type="component" value="Unassembled WGS sequence"/>
</dbReference>
<dbReference type="EMBL" id="JACRTD010000001">
    <property type="protein sequence ID" value="MBC8583976.1"/>
    <property type="molecule type" value="Genomic_DNA"/>
</dbReference>
<name>A0A926EK10_9FIRM</name>
<sequence length="217" mass="23970">MTKGAIFMSNTVITIGRQFGSGGREIGKKLSEKLEIPFYDKELLTIAAKESGISEELFETNDEKPTSSLLYSLSTNPYGVGGYSAMTDMPLNNKLFLAQFEAVQKLAQQGSCIIVGRCADYALRNHPQAINVFIHADLEARVKRLMRTEKLTEPQAKEQALKIDKKRASYYNSYTGKKWGNIDSYHLTVDSGVVGIDGAVKIIEDFAALRASYQGAI</sequence>
<keyword evidence="1" id="KW-0808">Transferase</keyword>
<keyword evidence="1" id="KW-0418">Kinase</keyword>
<dbReference type="SUPFAM" id="SSF52540">
    <property type="entry name" value="P-loop containing nucleoside triphosphate hydrolases"/>
    <property type="match status" value="1"/>
</dbReference>
<proteinExistence type="predicted"/>